<keyword evidence="2" id="KW-0328">Glycosyltransferase</keyword>
<keyword evidence="4 8" id="KW-0812">Transmembrane</keyword>
<feature type="region of interest" description="Disordered" evidence="7">
    <location>
        <begin position="1"/>
        <end position="26"/>
    </location>
</feature>
<dbReference type="HOGENOM" id="CLU_020629_0_0_5"/>
<keyword evidence="3 10" id="KW-0808">Transferase</keyword>
<dbReference type="AlphaFoldDB" id="A8LS31"/>
<keyword evidence="5 8" id="KW-1133">Transmembrane helix</keyword>
<evidence type="ECO:0000256" key="8">
    <source>
        <dbReference type="SAM" id="Phobius"/>
    </source>
</evidence>
<dbReference type="SUPFAM" id="SSF160246">
    <property type="entry name" value="EspE N-terminal domain-like"/>
    <property type="match status" value="1"/>
</dbReference>
<feature type="compositionally biased region" description="Polar residues" evidence="7">
    <location>
        <begin position="1"/>
        <end position="10"/>
    </location>
</feature>
<comment type="subcellular location">
    <subcellularLocation>
        <location evidence="1">Membrane</location>
        <topology evidence="1">Multi-pass membrane protein</topology>
    </subcellularLocation>
</comment>
<proteinExistence type="predicted"/>
<evidence type="ECO:0000256" key="5">
    <source>
        <dbReference type="ARBA" id="ARBA00022989"/>
    </source>
</evidence>
<evidence type="ECO:0000256" key="7">
    <source>
        <dbReference type="SAM" id="MobiDB-lite"/>
    </source>
</evidence>
<protein>
    <submittedName>
        <fullName evidence="10">Glycosyl transferase</fullName>
    </submittedName>
</protein>
<feature type="transmembrane region" description="Helical" evidence="8">
    <location>
        <begin position="220"/>
        <end position="243"/>
    </location>
</feature>
<evidence type="ECO:0000256" key="2">
    <source>
        <dbReference type="ARBA" id="ARBA00022676"/>
    </source>
</evidence>
<dbReference type="GO" id="GO:0016757">
    <property type="term" value="F:glycosyltransferase activity"/>
    <property type="evidence" value="ECO:0007669"/>
    <property type="project" value="UniProtKB-KW"/>
</dbReference>
<organism evidence="10 11">
    <name type="scientific">Dinoroseobacter shibae (strain DSM 16493 / NCIMB 14021 / DFL 12)</name>
    <dbReference type="NCBI Taxonomy" id="398580"/>
    <lineage>
        <taxon>Bacteria</taxon>
        <taxon>Pseudomonadati</taxon>
        <taxon>Pseudomonadota</taxon>
        <taxon>Alphaproteobacteria</taxon>
        <taxon>Rhodobacterales</taxon>
        <taxon>Roseobacteraceae</taxon>
        <taxon>Dinoroseobacter</taxon>
    </lineage>
</organism>
<reference evidence="11" key="1">
    <citation type="journal article" date="2010" name="ISME J.">
        <title>The complete genome sequence of the algal symbiont Dinoroseobacter shibae: a hitchhiker's guide to life in the sea.</title>
        <authorList>
            <person name="Wagner-Dobler I."/>
            <person name="Ballhausen B."/>
            <person name="Berger M."/>
            <person name="Brinkhoff T."/>
            <person name="Buchholz I."/>
            <person name="Bunk B."/>
            <person name="Cypionka H."/>
            <person name="Daniel R."/>
            <person name="Drepper T."/>
            <person name="Gerdts G."/>
            <person name="Hahnke S."/>
            <person name="Han C."/>
            <person name="Jahn D."/>
            <person name="Kalhoefer D."/>
            <person name="Kiss H."/>
            <person name="Klenk H.P."/>
            <person name="Kyrpides N."/>
            <person name="Liebl W."/>
            <person name="Liesegang H."/>
            <person name="Meincke L."/>
            <person name="Pati A."/>
            <person name="Petersen J."/>
            <person name="Piekarski T."/>
            <person name="Pommerenke C."/>
            <person name="Pradella S."/>
            <person name="Pukall R."/>
            <person name="Rabus R."/>
            <person name="Stackebrandt E."/>
            <person name="Thole S."/>
            <person name="Thompson L."/>
            <person name="Tielen P."/>
            <person name="Tomasch J."/>
            <person name="von Jan M."/>
            <person name="Wanphrut N."/>
            <person name="Wichels A."/>
            <person name="Zech H."/>
            <person name="Simon M."/>
        </authorList>
    </citation>
    <scope>NUCLEOTIDE SEQUENCE [LARGE SCALE GENOMIC DNA]</scope>
    <source>
        <strain evidence="11">DSM 16493 / NCIMB 14021 / DFL 12</strain>
    </source>
</reference>
<dbReference type="EMBL" id="CP000830">
    <property type="protein sequence ID" value="ABV94124.1"/>
    <property type="molecule type" value="Genomic_DNA"/>
</dbReference>
<dbReference type="CAZy" id="GT2">
    <property type="family name" value="Glycosyltransferase Family 2"/>
</dbReference>
<dbReference type="PANTHER" id="PTHR43867">
    <property type="entry name" value="CELLULOSE SYNTHASE CATALYTIC SUBUNIT A [UDP-FORMING]"/>
    <property type="match status" value="1"/>
</dbReference>
<dbReference type="KEGG" id="dsh:Dshi_2388"/>
<name>A8LS31_DINSH</name>
<dbReference type="RefSeq" id="WP_012179055.1">
    <property type="nucleotide sequence ID" value="NC_009952.1"/>
</dbReference>
<keyword evidence="11" id="KW-1185">Reference proteome</keyword>
<dbReference type="SUPFAM" id="SSF53448">
    <property type="entry name" value="Nucleotide-diphospho-sugar transferases"/>
    <property type="match status" value="1"/>
</dbReference>
<evidence type="ECO:0000313" key="10">
    <source>
        <dbReference type="EMBL" id="ABV94124.1"/>
    </source>
</evidence>
<dbReference type="GO" id="GO:0016020">
    <property type="term" value="C:membrane"/>
    <property type="evidence" value="ECO:0007669"/>
    <property type="project" value="UniProtKB-SubCell"/>
</dbReference>
<dbReference type="InterPro" id="IPR037257">
    <property type="entry name" value="T2SS_E_N_sf"/>
</dbReference>
<dbReference type="InterPro" id="IPR029044">
    <property type="entry name" value="Nucleotide-diphossugar_trans"/>
</dbReference>
<feature type="transmembrane region" description="Helical" evidence="8">
    <location>
        <begin position="590"/>
        <end position="610"/>
    </location>
</feature>
<evidence type="ECO:0000256" key="6">
    <source>
        <dbReference type="ARBA" id="ARBA00023136"/>
    </source>
</evidence>
<evidence type="ECO:0000256" key="3">
    <source>
        <dbReference type="ARBA" id="ARBA00022679"/>
    </source>
</evidence>
<gene>
    <name evidence="10" type="ordered locus">Dshi_2388</name>
</gene>
<dbReference type="eggNOG" id="COG1215">
    <property type="taxonomic scope" value="Bacteria"/>
</dbReference>
<evidence type="ECO:0000256" key="4">
    <source>
        <dbReference type="ARBA" id="ARBA00022692"/>
    </source>
</evidence>
<keyword evidence="6 8" id="KW-0472">Membrane</keyword>
<evidence type="ECO:0000256" key="1">
    <source>
        <dbReference type="ARBA" id="ARBA00004141"/>
    </source>
</evidence>
<dbReference type="Gene3D" id="3.90.550.10">
    <property type="entry name" value="Spore Coat Polysaccharide Biosynthesis Protein SpsA, Chain A"/>
    <property type="match status" value="1"/>
</dbReference>
<dbReference type="Proteomes" id="UP000006833">
    <property type="component" value="Chromosome"/>
</dbReference>
<sequence>MSVISLQPTRDTGDGLLAPVPRKPAPRPERELLADLLVRRGDISPAERLQAVHMARLQGRRPLEVLEAEGWLAPELLLEARCEMYRAGRIDPEQAPADPDLIGAYGIDWCLTHGILPWRRLSGATVYLVAEPEEFADIAATLPPEAGQPVLAVAGADAIAEAIRAAHAPHLIARAETALPGRWSCRGFRPLSAMMGLVCLYLATAALVLIPGLVTSALMWITLAVLAITMGFKLMLAVACLSARPPPQPPPERNKTRPPLPAMSILVPLLRESEVAEKLLNNLDRLRYPRALLDVLFVVEAEDDVTKNALSQLRLPQGFRMLEVPRGTVQTKPRALNFALPFCRGEIVGIYDAEDRPDPDQLLKVAEGFRHAAPEVACLQGRLDFFNTRFNLIARCFTAEYAGWFGLFLQGLDRLGLPIPLGGTTLFLRRKVLEEVGPWDAHNVTEDADLGMRLYRHGYRVSLIDTVTQEEANVRIWPWIKQRSRWIKGYMATYAVHMRSPRALWRALGPGGFAALQCLFLGSILSALTMPLLLWLWLGHLGAPIVPNAVLATLPPAHVLGPVMLGIEAVNLALWAAGVRAARHRHLWPMLPLLHVYFLMSSIAALKALVELLYKPFYWDKTDHGIAMDVPEPPA</sequence>
<feature type="transmembrane region" description="Helical" evidence="8">
    <location>
        <begin position="507"/>
        <end position="537"/>
    </location>
</feature>
<accession>A8LS31</accession>
<feature type="domain" description="Glycosyltransferase 2-like" evidence="9">
    <location>
        <begin position="349"/>
        <end position="538"/>
    </location>
</feature>
<dbReference type="InterPro" id="IPR001173">
    <property type="entry name" value="Glyco_trans_2-like"/>
</dbReference>
<evidence type="ECO:0000313" key="11">
    <source>
        <dbReference type="Proteomes" id="UP000006833"/>
    </source>
</evidence>
<feature type="transmembrane region" description="Helical" evidence="8">
    <location>
        <begin position="191"/>
        <end position="214"/>
    </location>
</feature>
<dbReference type="PANTHER" id="PTHR43867:SF2">
    <property type="entry name" value="CELLULOSE SYNTHASE CATALYTIC SUBUNIT A [UDP-FORMING]"/>
    <property type="match status" value="1"/>
</dbReference>
<evidence type="ECO:0000259" key="9">
    <source>
        <dbReference type="Pfam" id="PF13632"/>
    </source>
</evidence>
<feature type="transmembrane region" description="Helical" evidence="8">
    <location>
        <begin position="557"/>
        <end position="578"/>
    </location>
</feature>
<dbReference type="Pfam" id="PF13632">
    <property type="entry name" value="Glyco_trans_2_3"/>
    <property type="match status" value="1"/>
</dbReference>
<dbReference type="STRING" id="398580.Dshi_2388"/>
<dbReference type="InterPro" id="IPR050321">
    <property type="entry name" value="Glycosyltr_2/OpgH_subfam"/>
</dbReference>